<dbReference type="InterPro" id="IPR036097">
    <property type="entry name" value="HisK_dim/P_sf"/>
</dbReference>
<evidence type="ECO:0000256" key="9">
    <source>
        <dbReference type="ARBA" id="ARBA00022741"/>
    </source>
</evidence>
<keyword evidence="9" id="KW-0547">Nucleotide-binding</keyword>
<organism evidence="18 19">
    <name type="scientific">Paradevosia shaoguanensis</name>
    <dbReference type="NCBI Taxonomy" id="1335043"/>
    <lineage>
        <taxon>Bacteria</taxon>
        <taxon>Pseudomonadati</taxon>
        <taxon>Pseudomonadota</taxon>
        <taxon>Alphaproteobacteria</taxon>
        <taxon>Hyphomicrobiales</taxon>
        <taxon>Devosiaceae</taxon>
        <taxon>Paradevosia</taxon>
    </lineage>
</organism>
<dbReference type="InterPro" id="IPR050980">
    <property type="entry name" value="2C_sensor_his_kinase"/>
</dbReference>
<dbReference type="InterPro" id="IPR003661">
    <property type="entry name" value="HisK_dim/P_dom"/>
</dbReference>
<evidence type="ECO:0000256" key="5">
    <source>
        <dbReference type="ARBA" id="ARBA00022519"/>
    </source>
</evidence>
<keyword evidence="8 15" id="KW-0812">Transmembrane</keyword>
<dbReference type="PROSITE" id="PS50109">
    <property type="entry name" value="HIS_KIN"/>
    <property type="match status" value="1"/>
</dbReference>
<keyword evidence="6" id="KW-0597">Phosphoprotein</keyword>
<comment type="catalytic activity">
    <reaction evidence="1">
        <text>ATP + protein L-histidine = ADP + protein N-phospho-L-histidine.</text>
        <dbReference type="EC" id="2.7.13.3"/>
    </reaction>
</comment>
<dbReference type="GO" id="GO:0005524">
    <property type="term" value="F:ATP binding"/>
    <property type="evidence" value="ECO:0007669"/>
    <property type="project" value="UniProtKB-KW"/>
</dbReference>
<evidence type="ECO:0000256" key="2">
    <source>
        <dbReference type="ARBA" id="ARBA00004429"/>
    </source>
</evidence>
<dbReference type="PANTHER" id="PTHR44936">
    <property type="entry name" value="SENSOR PROTEIN CREC"/>
    <property type="match status" value="1"/>
</dbReference>
<dbReference type="InterPro" id="IPR036890">
    <property type="entry name" value="HATPase_C_sf"/>
</dbReference>
<dbReference type="SMART" id="SM00388">
    <property type="entry name" value="HisKA"/>
    <property type="match status" value="1"/>
</dbReference>
<dbReference type="SUPFAM" id="SSF55874">
    <property type="entry name" value="ATPase domain of HSP90 chaperone/DNA topoisomerase II/histidine kinase"/>
    <property type="match status" value="1"/>
</dbReference>
<dbReference type="SMART" id="SM00387">
    <property type="entry name" value="HATPase_c"/>
    <property type="match status" value="1"/>
</dbReference>
<keyword evidence="5" id="KW-0997">Cell inner membrane</keyword>
<gene>
    <name evidence="18" type="ORF">ML536_14315</name>
</gene>
<evidence type="ECO:0000256" key="8">
    <source>
        <dbReference type="ARBA" id="ARBA00022692"/>
    </source>
</evidence>
<reference evidence="18" key="1">
    <citation type="submission" date="2022-03" db="EMBL/GenBank/DDBJ databases">
        <title>The complete genome sequence of a Methyloterrigena soli.</title>
        <authorList>
            <person name="Zi Z."/>
        </authorList>
    </citation>
    <scope>NUCLEOTIDE SEQUENCE</scope>
    <source>
        <strain evidence="18">M48</strain>
    </source>
</reference>
<keyword evidence="10" id="KW-0418">Kinase</keyword>
<evidence type="ECO:0000259" key="16">
    <source>
        <dbReference type="PROSITE" id="PS50109"/>
    </source>
</evidence>
<evidence type="ECO:0000256" key="1">
    <source>
        <dbReference type="ARBA" id="ARBA00000085"/>
    </source>
</evidence>
<dbReference type="CDD" id="cd00082">
    <property type="entry name" value="HisKA"/>
    <property type="match status" value="1"/>
</dbReference>
<evidence type="ECO:0000256" key="10">
    <source>
        <dbReference type="ARBA" id="ARBA00022777"/>
    </source>
</evidence>
<evidence type="ECO:0000256" key="4">
    <source>
        <dbReference type="ARBA" id="ARBA00022475"/>
    </source>
</evidence>
<dbReference type="Gene3D" id="1.10.287.130">
    <property type="match status" value="1"/>
</dbReference>
<dbReference type="PRINTS" id="PR00344">
    <property type="entry name" value="BCTRLSENSOR"/>
</dbReference>
<dbReference type="SUPFAM" id="SSF47384">
    <property type="entry name" value="Homodimeric domain of signal transducing histidine kinase"/>
    <property type="match status" value="1"/>
</dbReference>
<comment type="subcellular location">
    <subcellularLocation>
        <location evidence="2">Cell inner membrane</location>
        <topology evidence="2">Multi-pass membrane protein</topology>
    </subcellularLocation>
</comment>
<evidence type="ECO:0000256" key="11">
    <source>
        <dbReference type="ARBA" id="ARBA00022840"/>
    </source>
</evidence>
<dbReference type="AlphaFoldDB" id="A0AA41QNW5"/>
<keyword evidence="4" id="KW-1003">Cell membrane</keyword>
<name>A0AA41QNW5_9HYPH</name>
<keyword evidence="14 15" id="KW-0472">Membrane</keyword>
<protein>
    <recommendedName>
        <fullName evidence="3">histidine kinase</fullName>
        <ecNumber evidence="3">2.7.13.3</ecNumber>
    </recommendedName>
</protein>
<evidence type="ECO:0000256" key="3">
    <source>
        <dbReference type="ARBA" id="ARBA00012438"/>
    </source>
</evidence>
<keyword evidence="12 15" id="KW-1133">Transmembrane helix</keyword>
<dbReference type="Pfam" id="PF00512">
    <property type="entry name" value="HisKA"/>
    <property type="match status" value="1"/>
</dbReference>
<keyword evidence="19" id="KW-1185">Reference proteome</keyword>
<evidence type="ECO:0000256" key="7">
    <source>
        <dbReference type="ARBA" id="ARBA00022679"/>
    </source>
</evidence>
<accession>A0AA41QNW5</accession>
<dbReference type="InterPro" id="IPR005467">
    <property type="entry name" value="His_kinase_dom"/>
</dbReference>
<evidence type="ECO:0000313" key="18">
    <source>
        <dbReference type="EMBL" id="MCI0128000.1"/>
    </source>
</evidence>
<evidence type="ECO:0000256" key="14">
    <source>
        <dbReference type="ARBA" id="ARBA00023136"/>
    </source>
</evidence>
<sequence>MIKALKSLWPNGISGQIVLLLLATVALSQLIALALVNLTDTRHNPDENLRMQARSIAAIIRLIADAPGMEERQLIVAAANRSNPDIDLSIIGAAGTPMIVPGGETAPDFLTRDLGEDIIATVDPHTGSEPRTVTVALPDEMHLRVNLPFSAPTPPLLNPRTNTLIFAAIGAIALLVWATRVLSTRLRNFAQAVAEYTPDGDHDALPETGPAELRTVAIALNRMRDRIDSLVKNRTMMLTAVGHDLRTPVTRMRLRAEFIPDEVTREAILRDLAQMTDMINAVLSLLRDPSALPPLERVDLASFLQALSDDYTDTGKAVDYRGPAHVTARIREEAFRRAVTNLIENALHHGTRCRITLAANADGPLVIDIEDNGPGIPADQREQMLQPFMRGDSSRSESHEGFGLGLAIALTTARNHNGTLTLEDSQMGGLRARLTLPR</sequence>
<proteinExistence type="predicted"/>
<dbReference type="EC" id="2.7.13.3" evidence="3"/>
<evidence type="ECO:0000256" key="13">
    <source>
        <dbReference type="ARBA" id="ARBA00023012"/>
    </source>
</evidence>
<evidence type="ECO:0000256" key="6">
    <source>
        <dbReference type="ARBA" id="ARBA00022553"/>
    </source>
</evidence>
<evidence type="ECO:0000256" key="15">
    <source>
        <dbReference type="SAM" id="Phobius"/>
    </source>
</evidence>
<dbReference type="SMART" id="SM00304">
    <property type="entry name" value="HAMP"/>
    <property type="match status" value="1"/>
</dbReference>
<feature type="domain" description="HAMP" evidence="17">
    <location>
        <begin position="180"/>
        <end position="232"/>
    </location>
</feature>
<keyword evidence="7" id="KW-0808">Transferase</keyword>
<dbReference type="GO" id="GO:0005886">
    <property type="term" value="C:plasma membrane"/>
    <property type="evidence" value="ECO:0007669"/>
    <property type="project" value="UniProtKB-SubCell"/>
</dbReference>
<dbReference type="Pfam" id="PF02518">
    <property type="entry name" value="HATPase_c"/>
    <property type="match status" value="1"/>
</dbReference>
<keyword evidence="13" id="KW-0902">Two-component regulatory system</keyword>
<dbReference type="Gene3D" id="3.30.565.10">
    <property type="entry name" value="Histidine kinase-like ATPase, C-terminal domain"/>
    <property type="match status" value="1"/>
</dbReference>
<dbReference type="PANTHER" id="PTHR44936:SF5">
    <property type="entry name" value="SENSOR HISTIDINE KINASE ENVZ"/>
    <property type="match status" value="1"/>
</dbReference>
<dbReference type="GO" id="GO:0000155">
    <property type="term" value="F:phosphorelay sensor kinase activity"/>
    <property type="evidence" value="ECO:0007669"/>
    <property type="project" value="InterPro"/>
</dbReference>
<dbReference type="InterPro" id="IPR004358">
    <property type="entry name" value="Sig_transdc_His_kin-like_C"/>
</dbReference>
<feature type="domain" description="Histidine kinase" evidence="16">
    <location>
        <begin position="240"/>
        <end position="438"/>
    </location>
</feature>
<comment type="caution">
    <text evidence="18">The sequence shown here is derived from an EMBL/GenBank/DDBJ whole genome shotgun (WGS) entry which is preliminary data.</text>
</comment>
<dbReference type="PROSITE" id="PS50885">
    <property type="entry name" value="HAMP"/>
    <property type="match status" value="1"/>
</dbReference>
<evidence type="ECO:0000313" key="19">
    <source>
        <dbReference type="Proteomes" id="UP001156140"/>
    </source>
</evidence>
<evidence type="ECO:0000256" key="12">
    <source>
        <dbReference type="ARBA" id="ARBA00022989"/>
    </source>
</evidence>
<dbReference type="InterPro" id="IPR003594">
    <property type="entry name" value="HATPase_dom"/>
</dbReference>
<dbReference type="Pfam" id="PF00672">
    <property type="entry name" value="HAMP"/>
    <property type="match status" value="1"/>
</dbReference>
<dbReference type="Proteomes" id="UP001156140">
    <property type="component" value="Unassembled WGS sequence"/>
</dbReference>
<dbReference type="EMBL" id="JALAZD010000001">
    <property type="protein sequence ID" value="MCI0128000.1"/>
    <property type="molecule type" value="Genomic_DNA"/>
</dbReference>
<dbReference type="InterPro" id="IPR003660">
    <property type="entry name" value="HAMP_dom"/>
</dbReference>
<evidence type="ECO:0000259" key="17">
    <source>
        <dbReference type="PROSITE" id="PS50885"/>
    </source>
</evidence>
<keyword evidence="11 18" id="KW-0067">ATP-binding</keyword>
<dbReference type="RefSeq" id="WP_281736273.1">
    <property type="nucleotide sequence ID" value="NZ_JAKETQ010000001.1"/>
</dbReference>
<feature type="transmembrane region" description="Helical" evidence="15">
    <location>
        <begin position="164"/>
        <end position="182"/>
    </location>
</feature>